<organism evidence="1 2">
    <name type="scientific">Asanoa hainanensis</name>
    <dbReference type="NCBI Taxonomy" id="560556"/>
    <lineage>
        <taxon>Bacteria</taxon>
        <taxon>Bacillati</taxon>
        <taxon>Actinomycetota</taxon>
        <taxon>Actinomycetes</taxon>
        <taxon>Micromonosporales</taxon>
        <taxon>Micromonosporaceae</taxon>
        <taxon>Asanoa</taxon>
    </lineage>
</organism>
<dbReference type="AlphaFoldDB" id="A0A239NWL1"/>
<gene>
    <name evidence="1" type="ORF">SAMN05421812_11177</name>
</gene>
<sequence length="119" mass="12300">MVDVANVIGSRPDGWWRDRAAAATRLRDELAASVAAGHPIGDLSPVELVLVVEGKAGGVGSVPGVEVISAPGSGDDAIVDVVRSRGPDRPVVVVTADRELRGRVAALGAVAHGPRWLRR</sequence>
<dbReference type="Proteomes" id="UP000198362">
    <property type="component" value="Unassembled WGS sequence"/>
</dbReference>
<evidence type="ECO:0000313" key="2">
    <source>
        <dbReference type="Proteomes" id="UP000198362"/>
    </source>
</evidence>
<evidence type="ECO:0008006" key="3">
    <source>
        <dbReference type="Google" id="ProtNLM"/>
    </source>
</evidence>
<reference evidence="1 2" key="1">
    <citation type="submission" date="2017-06" db="EMBL/GenBank/DDBJ databases">
        <authorList>
            <person name="Kim H.J."/>
            <person name="Triplett B.A."/>
        </authorList>
    </citation>
    <scope>NUCLEOTIDE SEQUENCE [LARGE SCALE GENOMIC DNA]</scope>
    <source>
        <strain evidence="1 2">CGMCC 4.5593</strain>
    </source>
</reference>
<dbReference type="EMBL" id="FZPH01000011">
    <property type="protein sequence ID" value="SNT58843.1"/>
    <property type="molecule type" value="Genomic_DNA"/>
</dbReference>
<protein>
    <recommendedName>
        <fullName evidence="3">YacP-like NYN domain-containing protein</fullName>
    </recommendedName>
</protein>
<accession>A0A239NWL1</accession>
<keyword evidence="2" id="KW-1185">Reference proteome</keyword>
<name>A0A239NWL1_9ACTN</name>
<evidence type="ECO:0000313" key="1">
    <source>
        <dbReference type="EMBL" id="SNT58843.1"/>
    </source>
</evidence>
<proteinExistence type="predicted"/>